<protein>
    <recommendedName>
        <fullName evidence="2">prephenate dehydratase</fullName>
        <ecNumber evidence="2">4.2.1.51</ecNumber>
    </recommendedName>
</protein>
<organism evidence="9 10">
    <name type="scientific">Sphingomonas ginkgonis</name>
    <dbReference type="NCBI Taxonomy" id="2315330"/>
    <lineage>
        <taxon>Bacteria</taxon>
        <taxon>Pseudomonadati</taxon>
        <taxon>Pseudomonadota</taxon>
        <taxon>Alphaproteobacteria</taxon>
        <taxon>Sphingomonadales</taxon>
        <taxon>Sphingomonadaceae</taxon>
        <taxon>Sphingomonas</taxon>
    </lineage>
</organism>
<feature type="domain" description="Prephenate dehydratase" evidence="8">
    <location>
        <begin position="2"/>
        <end position="173"/>
    </location>
</feature>
<dbReference type="EMBL" id="RWJF01000001">
    <property type="protein sequence ID" value="RST29536.1"/>
    <property type="molecule type" value="Genomic_DNA"/>
</dbReference>
<comment type="pathway">
    <text evidence="1">Amino-acid biosynthesis; L-phenylalanine biosynthesis; phenylpyruvate from prephenate: step 1/1.</text>
</comment>
<keyword evidence="3" id="KW-0028">Amino-acid biosynthesis</keyword>
<dbReference type="Pfam" id="PF00800">
    <property type="entry name" value="PDT"/>
    <property type="match status" value="1"/>
</dbReference>
<accession>A0A3R9YK32</accession>
<dbReference type="EC" id="4.2.1.51" evidence="2"/>
<proteinExistence type="predicted"/>
<dbReference type="InterPro" id="IPR001086">
    <property type="entry name" value="Preph_deHydtase"/>
</dbReference>
<dbReference type="PANTHER" id="PTHR21022:SF19">
    <property type="entry name" value="PREPHENATE DEHYDRATASE-RELATED"/>
    <property type="match status" value="1"/>
</dbReference>
<comment type="caution">
    <text evidence="9">The sequence shown here is derived from an EMBL/GenBank/DDBJ whole genome shotgun (WGS) entry which is preliminary data.</text>
</comment>
<name>A0A3R9YK32_9SPHN</name>
<keyword evidence="5" id="KW-0584">Phenylalanine biosynthesis</keyword>
<dbReference type="PANTHER" id="PTHR21022">
    <property type="entry name" value="PREPHENATE DEHYDRATASE P PROTEIN"/>
    <property type="match status" value="1"/>
</dbReference>
<keyword evidence="6" id="KW-0456">Lyase</keyword>
<dbReference type="GO" id="GO:0004664">
    <property type="term" value="F:prephenate dehydratase activity"/>
    <property type="evidence" value="ECO:0007669"/>
    <property type="project" value="UniProtKB-EC"/>
</dbReference>
<evidence type="ECO:0000256" key="1">
    <source>
        <dbReference type="ARBA" id="ARBA00004741"/>
    </source>
</evidence>
<evidence type="ECO:0000313" key="10">
    <source>
        <dbReference type="Proteomes" id="UP000274661"/>
    </source>
</evidence>
<dbReference type="AlphaFoldDB" id="A0A3R9YK32"/>
<evidence type="ECO:0000256" key="3">
    <source>
        <dbReference type="ARBA" id="ARBA00022605"/>
    </source>
</evidence>
<dbReference type="GO" id="GO:0005737">
    <property type="term" value="C:cytoplasm"/>
    <property type="evidence" value="ECO:0007669"/>
    <property type="project" value="TreeGrafter"/>
</dbReference>
<sequence>MSVAYQGAPGAFGHAACRRFLPGHEPVARPSFAEVIRAVEADEADLGMLPLENNHAGPTGAGPLIAGSTLRIVAEHDLPVRMHLLGLPGTELRDIRLVRSHPVAIRQCAATLGGLGLASEPAENTAVAALALADRGCAVLASEEAAALYGLAILRRDVHDRPDNATRFAVVAKGAA</sequence>
<evidence type="ECO:0000259" key="8">
    <source>
        <dbReference type="PROSITE" id="PS51171"/>
    </source>
</evidence>
<dbReference type="GO" id="GO:0009094">
    <property type="term" value="P:L-phenylalanine biosynthetic process"/>
    <property type="evidence" value="ECO:0007669"/>
    <property type="project" value="UniProtKB-UniPathway"/>
</dbReference>
<keyword evidence="4" id="KW-0057">Aromatic amino acid biosynthesis</keyword>
<evidence type="ECO:0000313" key="9">
    <source>
        <dbReference type="EMBL" id="RST29536.1"/>
    </source>
</evidence>
<gene>
    <name evidence="9" type="ORF">HMF7854_00830</name>
</gene>
<dbReference type="PROSITE" id="PS51171">
    <property type="entry name" value="PREPHENATE_DEHYDR_3"/>
    <property type="match status" value="1"/>
</dbReference>
<evidence type="ECO:0000256" key="2">
    <source>
        <dbReference type="ARBA" id="ARBA00013147"/>
    </source>
</evidence>
<dbReference type="UniPathway" id="UPA00121">
    <property type="reaction ID" value="UER00345"/>
</dbReference>
<comment type="catalytic activity">
    <reaction evidence="7">
        <text>prephenate + H(+) = 3-phenylpyruvate + CO2 + H2O</text>
        <dbReference type="Rhea" id="RHEA:21648"/>
        <dbReference type="ChEBI" id="CHEBI:15377"/>
        <dbReference type="ChEBI" id="CHEBI:15378"/>
        <dbReference type="ChEBI" id="CHEBI:16526"/>
        <dbReference type="ChEBI" id="CHEBI:18005"/>
        <dbReference type="ChEBI" id="CHEBI:29934"/>
        <dbReference type="EC" id="4.2.1.51"/>
    </reaction>
</comment>
<dbReference type="OrthoDB" id="9802281at2"/>
<evidence type="ECO:0000256" key="7">
    <source>
        <dbReference type="ARBA" id="ARBA00047848"/>
    </source>
</evidence>
<reference evidence="9 10" key="1">
    <citation type="submission" date="2018-12" db="EMBL/GenBank/DDBJ databases">
        <title>Sphingomonas sp. HMF7854 Genome sequencing and assembly.</title>
        <authorList>
            <person name="Cha I."/>
            <person name="Kang H."/>
            <person name="Kim H."/>
            <person name="Kang J."/>
            <person name="Joh K."/>
        </authorList>
    </citation>
    <scope>NUCLEOTIDE SEQUENCE [LARGE SCALE GENOMIC DNA]</scope>
    <source>
        <strain evidence="9 10">HMF7854</strain>
    </source>
</reference>
<evidence type="ECO:0000256" key="4">
    <source>
        <dbReference type="ARBA" id="ARBA00023141"/>
    </source>
</evidence>
<evidence type="ECO:0000256" key="6">
    <source>
        <dbReference type="ARBA" id="ARBA00023239"/>
    </source>
</evidence>
<dbReference type="Gene3D" id="3.40.190.10">
    <property type="entry name" value="Periplasmic binding protein-like II"/>
    <property type="match status" value="2"/>
</dbReference>
<dbReference type="CDD" id="cd13631">
    <property type="entry name" value="PBP2_Ct-PDT_like"/>
    <property type="match status" value="1"/>
</dbReference>
<dbReference type="RefSeq" id="WP_126717379.1">
    <property type="nucleotide sequence ID" value="NZ_RWJF01000001.1"/>
</dbReference>
<dbReference type="Proteomes" id="UP000274661">
    <property type="component" value="Unassembled WGS sequence"/>
</dbReference>
<evidence type="ECO:0000256" key="5">
    <source>
        <dbReference type="ARBA" id="ARBA00023222"/>
    </source>
</evidence>
<dbReference type="SUPFAM" id="SSF53850">
    <property type="entry name" value="Periplasmic binding protein-like II"/>
    <property type="match status" value="1"/>
</dbReference>
<keyword evidence="10" id="KW-1185">Reference proteome</keyword>